<keyword evidence="4" id="KW-1185">Reference proteome</keyword>
<evidence type="ECO:0000313" key="4">
    <source>
        <dbReference type="Proteomes" id="UP000193411"/>
    </source>
</evidence>
<dbReference type="Gene3D" id="3.90.550.50">
    <property type="match status" value="1"/>
</dbReference>
<name>A0A1Y2HCD4_9FUNG</name>
<dbReference type="OrthoDB" id="414175at2759"/>
<feature type="transmembrane region" description="Helical" evidence="2">
    <location>
        <begin position="378"/>
        <end position="399"/>
    </location>
</feature>
<feature type="transmembrane region" description="Helical" evidence="2">
    <location>
        <begin position="301"/>
        <end position="323"/>
    </location>
</feature>
<proteinExistence type="predicted"/>
<feature type="region of interest" description="Disordered" evidence="1">
    <location>
        <begin position="406"/>
        <end position="431"/>
    </location>
</feature>
<keyword evidence="2" id="KW-0812">Transmembrane</keyword>
<keyword evidence="2" id="KW-1133">Transmembrane helix</keyword>
<reference evidence="3 4" key="1">
    <citation type="submission" date="2016-07" db="EMBL/GenBank/DDBJ databases">
        <title>Pervasive Adenine N6-methylation of Active Genes in Fungi.</title>
        <authorList>
            <consortium name="DOE Joint Genome Institute"/>
            <person name="Mondo S.J."/>
            <person name="Dannebaum R.O."/>
            <person name="Kuo R.C."/>
            <person name="Labutti K."/>
            <person name="Haridas S."/>
            <person name="Kuo A."/>
            <person name="Salamov A."/>
            <person name="Ahrendt S.R."/>
            <person name="Lipzen A."/>
            <person name="Sullivan W."/>
            <person name="Andreopoulos W.B."/>
            <person name="Clum A."/>
            <person name="Lindquist E."/>
            <person name="Daum C."/>
            <person name="Ramamoorthy G.K."/>
            <person name="Gryganskyi A."/>
            <person name="Culley D."/>
            <person name="Magnuson J.K."/>
            <person name="James T.Y."/>
            <person name="O'Malley M.A."/>
            <person name="Stajich J.E."/>
            <person name="Spatafora J.W."/>
            <person name="Visel A."/>
            <person name="Grigoriev I.V."/>
        </authorList>
    </citation>
    <scope>NUCLEOTIDE SEQUENCE [LARGE SCALE GENOMIC DNA]</scope>
    <source>
        <strain evidence="3 4">PL171</strain>
    </source>
</reference>
<dbReference type="Pfam" id="PF04646">
    <property type="entry name" value="DUF604"/>
    <property type="match status" value="1"/>
</dbReference>
<feature type="transmembrane region" description="Helical" evidence="2">
    <location>
        <begin position="274"/>
        <end position="294"/>
    </location>
</feature>
<protein>
    <recommendedName>
        <fullName evidence="5">Glycosyltransferase family 31 protein</fullName>
    </recommendedName>
</protein>
<feature type="transmembrane region" description="Helical" evidence="2">
    <location>
        <begin position="178"/>
        <end position="195"/>
    </location>
</feature>
<dbReference type="STRING" id="765915.A0A1Y2HCD4"/>
<organism evidence="3 4">
    <name type="scientific">Catenaria anguillulae PL171</name>
    <dbReference type="NCBI Taxonomy" id="765915"/>
    <lineage>
        <taxon>Eukaryota</taxon>
        <taxon>Fungi</taxon>
        <taxon>Fungi incertae sedis</taxon>
        <taxon>Blastocladiomycota</taxon>
        <taxon>Blastocladiomycetes</taxon>
        <taxon>Blastocladiales</taxon>
        <taxon>Catenariaceae</taxon>
        <taxon>Catenaria</taxon>
    </lineage>
</organism>
<dbReference type="EMBL" id="MCFL01000057">
    <property type="protein sequence ID" value="ORZ31644.1"/>
    <property type="molecule type" value="Genomic_DNA"/>
</dbReference>
<keyword evidence="2" id="KW-0472">Membrane</keyword>
<feature type="transmembrane region" description="Helical" evidence="2">
    <location>
        <begin position="499"/>
        <end position="517"/>
    </location>
</feature>
<dbReference type="Proteomes" id="UP000193411">
    <property type="component" value="Unassembled WGS sequence"/>
</dbReference>
<sequence length="1006" mass="107919">MMHANGTIDLILLGAKTLPAHINTTMHRPPRPVHGYGHGHHRPILRTAQPSMMHAVLAIAAKAAHTLTLAHLVQRPPTSTLARPLVPPSLAAASTALLSSWLLTSASQSGNSHPPPTTSWIKHTLPCGIIAAIGSMAQARAHAAIGDPASFSMALIGHVATSAIGVPLVGLLSRRNQVAGLTAVLFVAFVLAFWLSDPAWHAIVGAGESIAHMAVASFATALVEGFWWQPHSQIEADPLGLVRTFSSMRGGKGHGGGGGGGSGAHDDGGANNPWPLVTTANIASAVSFATFLLFDFRPFSIQFAFAAYLPVIPLALLGIFSALTRLLDPYPLEVIDSVVIAPASAVLLPDPATHIRRTLADVLAVMVAWSTCMVYDGAFAAIRIVFLVLSALVVLAYYLQSRNQPTLDSSYRRDSDPSILPISPTTSAARRISRSASSSLILDSSRTTPGSPREIQVSAMQSLLASPPTAGPRPGLFRTLSGSSISSGGSTTSWSLHRFTLASAVLFSAAYMVTYYAPNNSLTSPPRTLTLTLMPDSKARVSTLASPGRPLVFHNVTEPFTSTFPASTELAVLVPPLSSLTGRPSDPPPLPATTSISWPNISIAIGTYPSASRRTSLLTTLFTSSSPAIQWTPYWSTWDDPLATPNHLPTSPSTASPAQQLAHAHLGRYPIAIDADPASAAKSPHVKWFRMLFDSLRRAPASAQWFVLADDDTVLIPHKLLSLIQTQHADPTREPIYIGSISEVPHQAGEFANVAFGGAGVIVSRYLAERLAPHELACVREFAGEYGGDGRVRRCIDYAIARDAELRARAKGNIRLVRANALNQMDLWDVRDVRRYLRAKLARDAPATLHHYDVYRPLAGAGELSVDEAVALVANVALAVDPTVAFRRMVVRHRDRRVRVSVTYGLAVVVEWDWDGQDDGDVDDEVDLVAMGMGDKGEEVSASGQGWPWKWARGRGRRQEFWIREWSFARGWMEYVDEETGDRVRIRCAARAGGVGAGLARLCAGE</sequence>
<evidence type="ECO:0000313" key="3">
    <source>
        <dbReference type="EMBL" id="ORZ31644.1"/>
    </source>
</evidence>
<dbReference type="AlphaFoldDB" id="A0A1Y2HCD4"/>
<dbReference type="PANTHER" id="PTHR10811">
    <property type="entry name" value="FRINGE-RELATED"/>
    <property type="match status" value="1"/>
</dbReference>
<evidence type="ECO:0000256" key="2">
    <source>
        <dbReference type="SAM" id="Phobius"/>
    </source>
</evidence>
<evidence type="ECO:0008006" key="5">
    <source>
        <dbReference type="Google" id="ProtNLM"/>
    </source>
</evidence>
<gene>
    <name evidence="3" type="ORF">BCR44DRAFT_1441914</name>
</gene>
<evidence type="ECO:0000256" key="1">
    <source>
        <dbReference type="SAM" id="MobiDB-lite"/>
    </source>
</evidence>
<feature type="transmembrane region" description="Helical" evidence="2">
    <location>
        <begin position="151"/>
        <end position="171"/>
    </location>
</feature>
<comment type="caution">
    <text evidence="3">The sequence shown here is derived from an EMBL/GenBank/DDBJ whole genome shotgun (WGS) entry which is preliminary data.</text>
</comment>
<accession>A0A1Y2HCD4</accession>
<dbReference type="InterPro" id="IPR006740">
    <property type="entry name" value="DUF604"/>
</dbReference>